<comment type="function">
    <text evidence="7">Modifies, by uridylylation and deuridylylation, the PII regulatory proteins (GlnB and homologs), in response to the nitrogen status of the cell that GlnD senses through the glutamine level. Under low glutamine levels, catalyzes the conversion of the PII proteins and UTP to PII-UMP and PPi, while under higher glutamine levels, GlnD hydrolyzes PII-UMP to PII and UMP (deuridylylation). Thus, controls uridylylation state and activity of the PII proteins, and plays an important role in the regulation of nitrogen assimilation and metabolism.</text>
</comment>
<comment type="similarity">
    <text evidence="7">Belongs to the GlnD family.</text>
</comment>
<gene>
    <name evidence="7" type="primary">glnD</name>
    <name evidence="10" type="ordered locus">Acel_1564</name>
</gene>
<dbReference type="RefSeq" id="WP_011720399.1">
    <property type="nucleotide sequence ID" value="NC_008578.1"/>
</dbReference>
<sequence>MTDHAGVALSAEVVASLDAARHQRTVARDAWLAALFDAAVAGNSAGLALVAVGGYGRRELGPGSDLDVVLLHTGRDDVERIAERIWYPIWDAGQRLDHSVRTISETLAVAASDLRVLLGLLHARTLRGDPALVPTVREQVLRRWRADAPTRLPALAAMCAERAERYGDVAFLIEPDLKEARGGLRDVDALEAIAAAWVAAGPGPAARAAYRQLLAIRDVLQEVTGRPTTRLVVQEQSAVAERLGLAGSDELLRVVAAAGRTIAYAMDATWRAVNGSLRRRPRSPRRPLADGVVEQDGEVVLARGADPRRDPTLLVRAAAAAAQADLPLAPPTIATLAAHTPPLPTPWPAQARDAFVALLGAGRPALHVIEGLDQAGVWSRLLPEWQAVRYQRQRHPLHRFTVDRHLVETVIEAAALTRRVARPDLLLVGALLHDIGKGFIGGPDGPGGAAWSGARRSGDDHAERGAAVARTICARMGFSAADTEAVATMVRLHLLLPQTALRRDLDDPATITSVAEQVGSAALLDLLYALAEADSRATGVWDTWRARLVGELVRRVRASLAGQAPQRPTVEIPAAVRAAVERGQLAVAADGGRLIVVAPDQPGLLWRSAGVLALHRLGVRAARATSIDSTAVTVFDVEPEYLAEIDPDRLREDLRRALDGSLDLSAALARRSAGAAQRQPAAPPPVVLLPAASADATVFEVRAHDRPGLLFTIARILSDHGLDVRLAQVETLGADAVDVFYVTDTAGKPLSEAAAEEVRRALETALLDGRR</sequence>
<comment type="cofactor">
    <cofactor evidence="7">
        <name>Mg(2+)</name>
        <dbReference type="ChEBI" id="CHEBI:18420"/>
    </cofactor>
</comment>
<comment type="domain">
    <text evidence="7">Has four distinct domains: an N-terminal nucleotidyltransferase (NT) domain responsible for UTase activity, a central HD domain that encodes UR activity, and two C-terminal ACT domains that seem to have a role in glutamine sensing.</text>
</comment>
<dbReference type="Gene3D" id="1.10.3090.10">
    <property type="entry name" value="cca-adding enzyme, domain 2"/>
    <property type="match status" value="1"/>
</dbReference>
<dbReference type="InterPro" id="IPR003607">
    <property type="entry name" value="HD/PDEase_dom"/>
</dbReference>
<evidence type="ECO:0000313" key="11">
    <source>
        <dbReference type="Proteomes" id="UP000008221"/>
    </source>
</evidence>
<feature type="domain" description="HD" evidence="9">
    <location>
        <begin position="402"/>
        <end position="527"/>
    </location>
</feature>
<dbReference type="CDD" id="cd04899">
    <property type="entry name" value="ACT_ACR-UUR-like_2"/>
    <property type="match status" value="1"/>
</dbReference>
<dbReference type="PANTHER" id="PTHR47320">
    <property type="entry name" value="BIFUNCTIONAL URIDYLYLTRANSFERASE/URIDYLYL-REMOVING ENZYME"/>
    <property type="match status" value="1"/>
</dbReference>
<dbReference type="GO" id="GO:0006808">
    <property type="term" value="P:regulation of nitrogen utilization"/>
    <property type="evidence" value="ECO:0007669"/>
    <property type="project" value="UniProtKB-UniRule"/>
</dbReference>
<evidence type="ECO:0000256" key="3">
    <source>
        <dbReference type="ARBA" id="ARBA00022737"/>
    </source>
</evidence>
<evidence type="ECO:0000256" key="1">
    <source>
        <dbReference type="ARBA" id="ARBA00022679"/>
    </source>
</evidence>
<dbReference type="EC" id="3.1.4.-" evidence="7"/>
<keyword evidence="5 7" id="KW-0460">Magnesium</keyword>
<dbReference type="SUPFAM" id="SSF81593">
    <property type="entry name" value="Nucleotidyltransferase substrate binding subunit/domain"/>
    <property type="match status" value="1"/>
</dbReference>
<dbReference type="PIRSF" id="PIRSF006288">
    <property type="entry name" value="PII_uridyltransf"/>
    <property type="match status" value="1"/>
</dbReference>
<keyword evidence="3" id="KW-0677">Repeat</keyword>
<organism evidence="10 11">
    <name type="scientific">Acidothermus cellulolyticus (strain ATCC 43068 / DSM 8971 / 11B)</name>
    <dbReference type="NCBI Taxonomy" id="351607"/>
    <lineage>
        <taxon>Bacteria</taxon>
        <taxon>Bacillati</taxon>
        <taxon>Actinomycetota</taxon>
        <taxon>Actinomycetes</taxon>
        <taxon>Acidothermales</taxon>
        <taxon>Acidothermaceae</taxon>
        <taxon>Acidothermus</taxon>
    </lineage>
</organism>
<accession>A0LV76</accession>
<evidence type="ECO:0000313" key="10">
    <source>
        <dbReference type="EMBL" id="ABK53336.1"/>
    </source>
</evidence>
<dbReference type="InterPro" id="IPR002912">
    <property type="entry name" value="ACT_dom"/>
</dbReference>
<dbReference type="InParanoid" id="A0LV76"/>
<dbReference type="HOGENOM" id="CLU_012833_2_0_11"/>
<evidence type="ECO:0000256" key="4">
    <source>
        <dbReference type="ARBA" id="ARBA00022801"/>
    </source>
</evidence>
<dbReference type="Pfam" id="PF01842">
    <property type="entry name" value="ACT"/>
    <property type="match status" value="1"/>
</dbReference>
<dbReference type="eggNOG" id="COG2844">
    <property type="taxonomic scope" value="Bacteria"/>
</dbReference>
<keyword evidence="4 7" id="KW-0378">Hydrolase</keyword>
<comment type="catalytic activity">
    <reaction evidence="7">
        <text>[protein-PII]-L-tyrosine + UTP = [protein-PII]-uridylyl-L-tyrosine + diphosphate</text>
        <dbReference type="Rhea" id="RHEA:13673"/>
        <dbReference type="Rhea" id="RHEA-COMP:12147"/>
        <dbReference type="Rhea" id="RHEA-COMP:12148"/>
        <dbReference type="ChEBI" id="CHEBI:33019"/>
        <dbReference type="ChEBI" id="CHEBI:46398"/>
        <dbReference type="ChEBI" id="CHEBI:46858"/>
        <dbReference type="ChEBI" id="CHEBI:90602"/>
        <dbReference type="EC" id="2.7.7.59"/>
    </reaction>
</comment>
<dbReference type="Gene3D" id="3.30.70.260">
    <property type="match status" value="1"/>
</dbReference>
<feature type="domain" description="ACT" evidence="8">
    <location>
        <begin position="698"/>
        <end position="771"/>
    </location>
</feature>
<feature type="domain" description="ACT" evidence="8">
    <location>
        <begin position="593"/>
        <end position="671"/>
    </location>
</feature>
<dbReference type="InterPro" id="IPR006674">
    <property type="entry name" value="HD_domain"/>
</dbReference>
<dbReference type="InterPro" id="IPR010043">
    <property type="entry name" value="UTase/UR"/>
</dbReference>
<evidence type="ECO:0000256" key="5">
    <source>
        <dbReference type="ARBA" id="ARBA00022842"/>
    </source>
</evidence>
<dbReference type="HAMAP" id="MF_00277">
    <property type="entry name" value="PII_uridylyl_transf"/>
    <property type="match status" value="1"/>
</dbReference>
<dbReference type="PANTHER" id="PTHR47320:SF1">
    <property type="entry name" value="BIFUNCTIONAL URIDYLYLTRANSFERASE_URIDYLYL-REMOVING ENZYME"/>
    <property type="match status" value="1"/>
</dbReference>
<comment type="caution">
    <text evidence="7">Lacks conserved residue(s) required for the propagation of feature annotation.</text>
</comment>
<dbReference type="InterPro" id="IPR013546">
    <property type="entry name" value="PII_UdlTrfase/GS_AdlTrfase"/>
</dbReference>
<dbReference type="PROSITE" id="PS51671">
    <property type="entry name" value="ACT"/>
    <property type="match status" value="2"/>
</dbReference>
<dbReference type="EC" id="2.7.7.59" evidence="7"/>
<dbReference type="Proteomes" id="UP000008221">
    <property type="component" value="Chromosome"/>
</dbReference>
<keyword evidence="2 7" id="KW-0548">Nucleotidyltransferase</keyword>
<dbReference type="CDD" id="cd00077">
    <property type="entry name" value="HDc"/>
    <property type="match status" value="1"/>
</dbReference>
<dbReference type="Gene3D" id="3.30.460.10">
    <property type="entry name" value="Beta Polymerase, domain 2"/>
    <property type="match status" value="1"/>
</dbReference>
<proteinExistence type="inferred from homology"/>
<dbReference type="SUPFAM" id="SSF55021">
    <property type="entry name" value="ACT-like"/>
    <property type="match status" value="2"/>
</dbReference>
<evidence type="ECO:0000259" key="9">
    <source>
        <dbReference type="PROSITE" id="PS51831"/>
    </source>
</evidence>
<evidence type="ECO:0000259" key="8">
    <source>
        <dbReference type="PROSITE" id="PS51671"/>
    </source>
</evidence>
<dbReference type="GO" id="GO:0008773">
    <property type="term" value="F:[protein-PII] uridylyltransferase activity"/>
    <property type="evidence" value="ECO:0007669"/>
    <property type="project" value="UniProtKB-UniRule"/>
</dbReference>
<evidence type="ECO:0000256" key="6">
    <source>
        <dbReference type="ARBA" id="ARBA00023268"/>
    </source>
</evidence>
<dbReference type="InterPro" id="IPR045865">
    <property type="entry name" value="ACT-like_dom_sf"/>
</dbReference>
<dbReference type="EMBL" id="CP000481">
    <property type="protein sequence ID" value="ABK53336.1"/>
    <property type="molecule type" value="Genomic_DNA"/>
</dbReference>
<comment type="activity regulation">
    <text evidence="7">Uridylyltransferase (UTase) activity is inhibited by glutamine, while glutamine activates uridylyl-removing (UR) activity.</text>
</comment>
<dbReference type="SUPFAM" id="SSF109604">
    <property type="entry name" value="HD-domain/PDEase-like"/>
    <property type="match status" value="1"/>
</dbReference>
<dbReference type="InterPro" id="IPR043519">
    <property type="entry name" value="NT_sf"/>
</dbReference>
<reference evidence="10 11" key="1">
    <citation type="journal article" date="2009" name="Genome Res.">
        <title>Complete genome of the cellulolytic thermophile Acidothermus cellulolyticus 11B provides insights into its ecophysiological and evolutionary adaptations.</title>
        <authorList>
            <person name="Barabote R.D."/>
            <person name="Xie G."/>
            <person name="Leu D.H."/>
            <person name="Normand P."/>
            <person name="Necsulea A."/>
            <person name="Daubin V."/>
            <person name="Medigue C."/>
            <person name="Adney W.S."/>
            <person name="Xu X.C."/>
            <person name="Lapidus A."/>
            <person name="Parales R.E."/>
            <person name="Detter C."/>
            <person name="Pujic P."/>
            <person name="Bruce D."/>
            <person name="Lavire C."/>
            <person name="Challacombe J.F."/>
            <person name="Brettin T.S."/>
            <person name="Berry A.M."/>
        </authorList>
    </citation>
    <scope>NUCLEOTIDE SEQUENCE [LARGE SCALE GENOMIC DNA]</scope>
    <source>
        <strain evidence="11">ATCC 43068 / DSM 8971 / 11B</strain>
    </source>
</reference>
<dbReference type="SUPFAM" id="SSF81301">
    <property type="entry name" value="Nucleotidyltransferase"/>
    <property type="match status" value="1"/>
</dbReference>
<keyword evidence="1 7" id="KW-0808">Transferase</keyword>
<dbReference type="NCBIfam" id="NF002895">
    <property type="entry name" value="PRK03381.1"/>
    <property type="match status" value="1"/>
</dbReference>
<evidence type="ECO:0000256" key="2">
    <source>
        <dbReference type="ARBA" id="ARBA00022695"/>
    </source>
</evidence>
<dbReference type="PROSITE" id="PS51831">
    <property type="entry name" value="HD"/>
    <property type="match status" value="1"/>
</dbReference>
<comment type="catalytic activity">
    <reaction evidence="7">
        <text>[protein-PII]-uridylyl-L-tyrosine + H2O = [protein-PII]-L-tyrosine + UMP + H(+)</text>
        <dbReference type="Rhea" id="RHEA:48600"/>
        <dbReference type="Rhea" id="RHEA-COMP:12147"/>
        <dbReference type="Rhea" id="RHEA-COMP:12148"/>
        <dbReference type="ChEBI" id="CHEBI:15377"/>
        <dbReference type="ChEBI" id="CHEBI:15378"/>
        <dbReference type="ChEBI" id="CHEBI:46858"/>
        <dbReference type="ChEBI" id="CHEBI:57865"/>
        <dbReference type="ChEBI" id="CHEBI:90602"/>
    </reaction>
</comment>
<dbReference type="GO" id="GO:0008081">
    <property type="term" value="F:phosphoric diester hydrolase activity"/>
    <property type="evidence" value="ECO:0007669"/>
    <property type="project" value="UniProtKB-UniRule"/>
</dbReference>
<dbReference type="Pfam" id="PF08335">
    <property type="entry name" value="GlnD_UR_UTase"/>
    <property type="match status" value="1"/>
</dbReference>
<name>A0LV76_ACIC1</name>
<dbReference type="Pfam" id="PF01966">
    <property type="entry name" value="HD"/>
    <property type="match status" value="1"/>
</dbReference>
<evidence type="ECO:0000256" key="7">
    <source>
        <dbReference type="HAMAP-Rule" id="MF_00277"/>
    </source>
</evidence>
<keyword evidence="6 7" id="KW-0511">Multifunctional enzyme</keyword>
<feature type="region of interest" description="Uridylyltransferase" evidence="7">
    <location>
        <begin position="1"/>
        <end position="287"/>
    </location>
</feature>
<dbReference type="STRING" id="351607.Acel_1564"/>
<dbReference type="AlphaFoldDB" id="A0LV76"/>
<dbReference type="KEGG" id="ace:Acel_1564"/>
<dbReference type="FunCoup" id="A0LV76">
    <property type="interactions" value="35"/>
</dbReference>
<keyword evidence="11" id="KW-1185">Reference proteome</keyword>
<dbReference type="CDD" id="cd05401">
    <property type="entry name" value="NT_GlnE_GlnD_like"/>
    <property type="match status" value="1"/>
</dbReference>
<dbReference type="CDD" id="cd04873">
    <property type="entry name" value="ACT_UUR-ACR-like"/>
    <property type="match status" value="1"/>
</dbReference>
<protein>
    <recommendedName>
        <fullName evidence="7">Bifunctional uridylyltransferase/uridylyl-removing enzyme</fullName>
        <shortName evidence="7">UTase/UR</shortName>
    </recommendedName>
    <alternativeName>
        <fullName evidence="7">Bifunctional [protein-PII] modification enzyme</fullName>
    </alternativeName>
    <alternativeName>
        <fullName evidence="7">Bifunctional nitrogen sensor protein</fullName>
    </alternativeName>
    <domain>
        <recommendedName>
            <fullName evidence="7">[Protein-PII] uridylyltransferase</fullName>
            <shortName evidence="7">PII uridylyltransferase</shortName>
            <shortName evidence="7">UTase</shortName>
            <ecNumber evidence="7">2.7.7.59</ecNumber>
        </recommendedName>
    </domain>
    <domain>
        <recommendedName>
            <fullName evidence="7">[Protein-PII]-UMP uridylyl-removing enzyme</fullName>
            <shortName evidence="7">UR</shortName>
            <ecNumber evidence="7">3.1.4.-</ecNumber>
        </recommendedName>
    </domain>
</protein>